<keyword evidence="3" id="KW-1185">Reference proteome</keyword>
<accession>A0ABR3XXN7</accession>
<evidence type="ECO:0000256" key="1">
    <source>
        <dbReference type="SAM" id="MobiDB-lite"/>
    </source>
</evidence>
<sequence>MLILFDSFALFHASNTYVVLGHRRQISSPPRHPLGATTKLPSLLFSAFLSLLRVQCLPPPHSLALTWTAGPPETHLTPSLQDTESQWHTTVIELEGQLFPRKRTRRQDYPADSTRKRKEKHNPSCASIFRHVPFSMSSTWPINK</sequence>
<dbReference type="Proteomes" id="UP001586593">
    <property type="component" value="Unassembled WGS sequence"/>
</dbReference>
<feature type="region of interest" description="Disordered" evidence="1">
    <location>
        <begin position="102"/>
        <end position="122"/>
    </location>
</feature>
<dbReference type="EMBL" id="JAZHXJ010000029">
    <property type="protein sequence ID" value="KAL1880773.1"/>
    <property type="molecule type" value="Genomic_DNA"/>
</dbReference>
<comment type="caution">
    <text evidence="2">The sequence shown here is derived from an EMBL/GenBank/DDBJ whole genome shotgun (WGS) entry which is preliminary data.</text>
</comment>
<gene>
    <name evidence="2" type="ORF">VTK73DRAFT_5158</name>
</gene>
<evidence type="ECO:0000313" key="2">
    <source>
        <dbReference type="EMBL" id="KAL1880773.1"/>
    </source>
</evidence>
<protein>
    <submittedName>
        <fullName evidence="2">Uncharacterized protein</fullName>
    </submittedName>
</protein>
<name>A0ABR3XXN7_9PEZI</name>
<proteinExistence type="predicted"/>
<evidence type="ECO:0000313" key="3">
    <source>
        <dbReference type="Proteomes" id="UP001586593"/>
    </source>
</evidence>
<reference evidence="2 3" key="1">
    <citation type="journal article" date="2024" name="Commun. Biol.">
        <title>Comparative genomic analysis of thermophilic fungi reveals convergent evolutionary adaptations and gene losses.</title>
        <authorList>
            <person name="Steindorff A.S."/>
            <person name="Aguilar-Pontes M.V."/>
            <person name="Robinson A.J."/>
            <person name="Andreopoulos B."/>
            <person name="LaButti K."/>
            <person name="Kuo A."/>
            <person name="Mondo S."/>
            <person name="Riley R."/>
            <person name="Otillar R."/>
            <person name="Haridas S."/>
            <person name="Lipzen A."/>
            <person name="Grimwood J."/>
            <person name="Schmutz J."/>
            <person name="Clum A."/>
            <person name="Reid I.D."/>
            <person name="Moisan M.C."/>
            <person name="Butler G."/>
            <person name="Nguyen T.T.M."/>
            <person name="Dewar K."/>
            <person name="Conant G."/>
            <person name="Drula E."/>
            <person name="Henrissat B."/>
            <person name="Hansel C."/>
            <person name="Singer S."/>
            <person name="Hutchinson M.I."/>
            <person name="de Vries R.P."/>
            <person name="Natvig D.O."/>
            <person name="Powell A.J."/>
            <person name="Tsang A."/>
            <person name="Grigoriev I.V."/>
        </authorList>
    </citation>
    <scope>NUCLEOTIDE SEQUENCE [LARGE SCALE GENOMIC DNA]</scope>
    <source>
        <strain evidence="2 3">ATCC 24622</strain>
    </source>
</reference>
<organism evidence="2 3">
    <name type="scientific">Phialemonium thermophilum</name>
    <dbReference type="NCBI Taxonomy" id="223376"/>
    <lineage>
        <taxon>Eukaryota</taxon>
        <taxon>Fungi</taxon>
        <taxon>Dikarya</taxon>
        <taxon>Ascomycota</taxon>
        <taxon>Pezizomycotina</taxon>
        <taxon>Sordariomycetes</taxon>
        <taxon>Sordariomycetidae</taxon>
        <taxon>Cephalothecales</taxon>
        <taxon>Cephalothecaceae</taxon>
        <taxon>Phialemonium</taxon>
    </lineage>
</organism>